<dbReference type="PROSITE" id="PS50977">
    <property type="entry name" value="HTH_TETR_2"/>
    <property type="match status" value="1"/>
</dbReference>
<dbReference type="Gene3D" id="1.10.357.10">
    <property type="entry name" value="Tetracycline Repressor, domain 2"/>
    <property type="match status" value="1"/>
</dbReference>
<dbReference type="InterPro" id="IPR049445">
    <property type="entry name" value="TetR_SbtR-like_C"/>
</dbReference>
<dbReference type="InterPro" id="IPR009057">
    <property type="entry name" value="Homeodomain-like_sf"/>
</dbReference>
<dbReference type="Pfam" id="PF00440">
    <property type="entry name" value="TetR_N"/>
    <property type="match status" value="1"/>
</dbReference>
<keyword evidence="3" id="KW-0804">Transcription</keyword>
<proteinExistence type="predicted"/>
<dbReference type="PATRIC" id="fig|1420583.3.peg.1825"/>
<dbReference type="SUPFAM" id="SSF48498">
    <property type="entry name" value="Tetracyclin repressor-like, C-terminal domain"/>
    <property type="match status" value="1"/>
</dbReference>
<dbReference type="InterPro" id="IPR050109">
    <property type="entry name" value="HTH-type_TetR-like_transc_reg"/>
</dbReference>
<dbReference type="Proteomes" id="UP000052232">
    <property type="component" value="Unassembled WGS sequence"/>
</dbReference>
<dbReference type="RefSeq" id="WP_009821818.1">
    <property type="nucleotide sequence ID" value="NZ_KQ130434.1"/>
</dbReference>
<reference evidence="6 7" key="1">
    <citation type="journal article" date="2015" name="G3 (Bethesda)">
        <title>Insights into Ongoing Evolution of the Hexachlorocyclohexane Catabolic Pathway from Comparative Genomics of Ten Sphingomonadaceae Strains.</title>
        <authorList>
            <person name="Pearce S.L."/>
            <person name="Oakeshott J.G."/>
            <person name="Pandey G."/>
        </authorList>
    </citation>
    <scope>NUCLEOTIDE SEQUENCE [LARGE SCALE GENOMIC DNA]</scope>
    <source>
        <strain evidence="6 7">LL01</strain>
    </source>
</reference>
<dbReference type="PRINTS" id="PR00455">
    <property type="entry name" value="HTHTETR"/>
</dbReference>
<dbReference type="InterPro" id="IPR001647">
    <property type="entry name" value="HTH_TetR"/>
</dbReference>
<gene>
    <name evidence="6" type="ORF">V473_09085</name>
</gene>
<evidence type="ECO:0000256" key="1">
    <source>
        <dbReference type="ARBA" id="ARBA00023015"/>
    </source>
</evidence>
<comment type="caution">
    <text evidence="6">The sequence shown here is derived from an EMBL/GenBank/DDBJ whole genome shotgun (WGS) entry which is preliminary data.</text>
</comment>
<dbReference type="InterPro" id="IPR036271">
    <property type="entry name" value="Tet_transcr_reg_TetR-rel_C_sf"/>
</dbReference>
<evidence type="ECO:0000256" key="4">
    <source>
        <dbReference type="PROSITE-ProRule" id="PRU00335"/>
    </source>
</evidence>
<dbReference type="PANTHER" id="PTHR30055:SF234">
    <property type="entry name" value="HTH-TYPE TRANSCRIPTIONAL REGULATOR BETI"/>
    <property type="match status" value="1"/>
</dbReference>
<sequence length="192" mass="21375">MELGVRRDAKDRRERIIAAAATIFARHGYAVALDAIAAEASVGRTTLYRNFADRYALALAVMERRIEDVAAIADEHHDRPDTFLLMVRKMCESRTDYAALANAVAIQHGAEGRQAIAVLRARMEGVCSVPIARAQRAGLIRSDFAITEVHRLTMMLAAGATEWDQDDRDREFDRALRLVMEGLQPPTAARKK</sequence>
<organism evidence="6 7">
    <name type="scientific">Sphingobium cupriresistens LL01</name>
    <dbReference type="NCBI Taxonomy" id="1420583"/>
    <lineage>
        <taxon>Bacteria</taxon>
        <taxon>Pseudomonadati</taxon>
        <taxon>Pseudomonadota</taxon>
        <taxon>Alphaproteobacteria</taxon>
        <taxon>Sphingomonadales</taxon>
        <taxon>Sphingomonadaceae</taxon>
        <taxon>Sphingobium</taxon>
    </lineage>
</organism>
<accession>A0A0J8AXB9</accession>
<name>A0A0J8AXB9_9SPHN</name>
<keyword evidence="2 4" id="KW-0238">DNA-binding</keyword>
<feature type="DNA-binding region" description="H-T-H motif" evidence="4">
    <location>
        <begin position="32"/>
        <end position="51"/>
    </location>
</feature>
<evidence type="ECO:0000313" key="6">
    <source>
        <dbReference type="EMBL" id="KMS58830.1"/>
    </source>
</evidence>
<dbReference type="STRING" id="1420583.V473_09085"/>
<dbReference type="GO" id="GO:0000976">
    <property type="term" value="F:transcription cis-regulatory region binding"/>
    <property type="evidence" value="ECO:0007669"/>
    <property type="project" value="TreeGrafter"/>
</dbReference>
<dbReference type="EMBL" id="JACT01000001">
    <property type="protein sequence ID" value="KMS58830.1"/>
    <property type="molecule type" value="Genomic_DNA"/>
</dbReference>
<protein>
    <recommendedName>
        <fullName evidence="5">HTH tetR-type domain-containing protein</fullName>
    </recommendedName>
</protein>
<dbReference type="AlphaFoldDB" id="A0A0J8AXB9"/>
<keyword evidence="1" id="KW-0805">Transcription regulation</keyword>
<evidence type="ECO:0000256" key="2">
    <source>
        <dbReference type="ARBA" id="ARBA00023125"/>
    </source>
</evidence>
<evidence type="ECO:0000256" key="3">
    <source>
        <dbReference type="ARBA" id="ARBA00023163"/>
    </source>
</evidence>
<evidence type="ECO:0000313" key="7">
    <source>
        <dbReference type="Proteomes" id="UP000052232"/>
    </source>
</evidence>
<dbReference type="SUPFAM" id="SSF46689">
    <property type="entry name" value="Homeodomain-like"/>
    <property type="match status" value="1"/>
</dbReference>
<evidence type="ECO:0000259" key="5">
    <source>
        <dbReference type="PROSITE" id="PS50977"/>
    </source>
</evidence>
<dbReference type="PANTHER" id="PTHR30055">
    <property type="entry name" value="HTH-TYPE TRANSCRIPTIONAL REGULATOR RUTR"/>
    <property type="match status" value="1"/>
</dbReference>
<dbReference type="Pfam" id="PF21597">
    <property type="entry name" value="TetR_C_43"/>
    <property type="match status" value="1"/>
</dbReference>
<feature type="domain" description="HTH tetR-type" evidence="5">
    <location>
        <begin position="10"/>
        <end position="69"/>
    </location>
</feature>
<keyword evidence="7" id="KW-1185">Reference proteome</keyword>
<dbReference type="GO" id="GO:0003700">
    <property type="term" value="F:DNA-binding transcription factor activity"/>
    <property type="evidence" value="ECO:0007669"/>
    <property type="project" value="TreeGrafter"/>
</dbReference>